<reference evidence="1" key="1">
    <citation type="submission" date="2021-01" db="EMBL/GenBank/DDBJ databases">
        <authorList>
            <person name="Corre E."/>
            <person name="Pelletier E."/>
            <person name="Niang G."/>
            <person name="Scheremetjew M."/>
            <person name="Finn R."/>
            <person name="Kale V."/>
            <person name="Holt S."/>
            <person name="Cochrane G."/>
            <person name="Meng A."/>
            <person name="Brown T."/>
            <person name="Cohen L."/>
        </authorList>
    </citation>
    <scope>NUCLEOTIDE SEQUENCE</scope>
    <source>
        <strain evidence="1">CCMP3328</strain>
    </source>
</reference>
<dbReference type="EMBL" id="HBEF01019523">
    <property type="protein sequence ID" value="CAD8339900.1"/>
    <property type="molecule type" value="Transcribed_RNA"/>
</dbReference>
<dbReference type="AlphaFoldDB" id="A0A7R9ZQ55"/>
<organism evidence="1">
    <name type="scientific">Craspedostauros australis</name>
    <dbReference type="NCBI Taxonomy" id="1486917"/>
    <lineage>
        <taxon>Eukaryota</taxon>
        <taxon>Sar</taxon>
        <taxon>Stramenopiles</taxon>
        <taxon>Ochrophyta</taxon>
        <taxon>Bacillariophyta</taxon>
        <taxon>Bacillariophyceae</taxon>
        <taxon>Bacillariophycidae</taxon>
        <taxon>Naviculales</taxon>
        <taxon>Naviculaceae</taxon>
        <taxon>Craspedostauros</taxon>
    </lineage>
</organism>
<sequence length="502" mass="56303">MRHKRIGSVLPSFAVATTVAVATISTRAVRPVTGLLTKTIPGAAAASYQRTLCNAFLLHHRRVSTKMTLHEKPTTVCGIGIVSRLTDDDVASTTSTLTATPNMEAQGKAPIATKLIVHFDINETILLGDEAGGDSLQDSLQKMMAKSAFCRLPSPPAPSSSSAAAEMSDSLSTAWEDTTKLTPTHWWDGQPMETTHADEGTAMFVSPPPLYTGWQWPPGCAPYYRTKYKKRSKSFCDHHGKVYHELAQHCHAQLEQSQHGCPILPAFWTTLEHLSQNRDQQPFAIVFRTFGNDLPDLAQAVTQYVRDHADTLSNPHSDLELSMDQLYQGRWKQIDDPNHAESSRWIYQLWDYEETKIVASGDDAILRLLQALPICGIRDDYNHWASNGFHPSTGKPVWIPSWSSMAGDSKTYDHHVIFDDNIHNLPNDGIACMRQEVTNTANASVREFRSMQEVDRWRELHGLHFFRTPTIEPVLNARWFIECLEHAQARLQVELHTSRVST</sequence>
<name>A0A7R9ZQ55_9STRA</name>
<dbReference type="PANTHER" id="PTHR36960:SF1">
    <property type="entry name" value="SI:DKEY-32E6.3"/>
    <property type="match status" value="1"/>
</dbReference>
<accession>A0A7R9ZQ55</accession>
<proteinExistence type="predicted"/>
<protein>
    <submittedName>
        <fullName evidence="1">Uncharacterized protein</fullName>
    </submittedName>
</protein>
<gene>
    <name evidence="1" type="ORF">CAUS1442_LOCUS12033</name>
</gene>
<evidence type="ECO:0000313" key="1">
    <source>
        <dbReference type="EMBL" id="CAD8339900.1"/>
    </source>
</evidence>
<dbReference type="PANTHER" id="PTHR36960">
    <property type="entry name" value="SI:DKEY-32E6.3"/>
    <property type="match status" value="1"/>
</dbReference>